<feature type="domain" description="C3H1-type" evidence="8">
    <location>
        <begin position="143"/>
        <end position="175"/>
    </location>
</feature>
<keyword evidence="4 5" id="KW-0862">Zinc</keyword>
<dbReference type="SUPFAM" id="SSF57850">
    <property type="entry name" value="RING/U-box"/>
    <property type="match status" value="1"/>
</dbReference>
<dbReference type="EMBL" id="KZ110594">
    <property type="protein sequence ID" value="OSX64299.1"/>
    <property type="molecule type" value="Genomic_DNA"/>
</dbReference>
<sequence>MSLLFLHGESEKLTPYDKSKTCHFYAAGFCRRGDKCWFQHVASDASTSQIQTAPAAEEEELCCICYEKPVTYGLLIGCSHMFCIHCIREWRSSNKRSVEVVFSGVTKQCPLCRAASRFVIPSSQYFPEGHPRKAETINRYKASMARVPCRHFQNSPANRRFCPFGKDCFYQHLKYDGTPYIFQHGADHNMRIYRRRLERANGRGPHGLIGDLFPDFPDLGATIDALRASLPGLMEGLGLPMVPMDDADWDIEPEEDFEDRPLVETMEMLAEEVGGRTFYRFGTAPTIPIADNGPAFAPRTDVQNLGLQPDQQLNTRGLDALVPSTGATPSTVMERAPANRSVSDSPSRFSTVVTREDQASTSLSISSLDDLRQLPDLAANPPQVPSLFIPDAVGSLVPQARISSTADTVPPEARQPVIPRDSATQASATARPSNSQASQEEAPSEPISAPPAEVVHDTDPPFLTDGRGRVVWSSTTAGRHRGDRESRRAGRAAAATAASASAPAPVQAQQKMRREASDSDVAIARAESGSGEDSGGRERQGSRPRQSARVLSSPEGTQQISDGSLEVLDGILSDERRFLLPASDAQAIEGPIASGSTEEPEALGTDEDEQQLIEEVARRNEGRSFFGRIFGAVLFF</sequence>
<name>A0A1X6N6N0_9APHY</name>
<feature type="zinc finger region" description="C3H1-type" evidence="5">
    <location>
        <begin position="16"/>
        <end position="43"/>
    </location>
</feature>
<evidence type="ECO:0000256" key="1">
    <source>
        <dbReference type="ARBA" id="ARBA00022679"/>
    </source>
</evidence>
<evidence type="ECO:0000313" key="10">
    <source>
        <dbReference type="Proteomes" id="UP000194127"/>
    </source>
</evidence>
<feature type="compositionally biased region" description="Polar residues" evidence="6">
    <location>
        <begin position="422"/>
        <end position="436"/>
    </location>
</feature>
<evidence type="ECO:0000256" key="3">
    <source>
        <dbReference type="ARBA" id="ARBA00022771"/>
    </source>
</evidence>
<evidence type="ECO:0000256" key="5">
    <source>
        <dbReference type="PROSITE-ProRule" id="PRU00723"/>
    </source>
</evidence>
<feature type="compositionally biased region" description="Low complexity" evidence="6">
    <location>
        <begin position="437"/>
        <end position="453"/>
    </location>
</feature>
<dbReference type="GeneID" id="36326914"/>
<gene>
    <name evidence="9" type="ORF">POSPLADRAFT_1065543</name>
</gene>
<keyword evidence="3 5" id="KW-0863">Zinc-finger</keyword>
<dbReference type="STRING" id="670580.A0A1X6N6N0"/>
<feature type="domain" description="RING-type" evidence="7">
    <location>
        <begin position="62"/>
        <end position="113"/>
    </location>
</feature>
<dbReference type="Gene3D" id="1.20.120.1350">
    <property type="entry name" value="Pneumovirus matrix protein 2 (M2), zinc-binding domain"/>
    <property type="match status" value="1"/>
</dbReference>
<dbReference type="AlphaFoldDB" id="A0A1X6N6N0"/>
<proteinExistence type="predicted"/>
<keyword evidence="10" id="KW-1185">Reference proteome</keyword>
<dbReference type="InterPro" id="IPR018957">
    <property type="entry name" value="Znf_C3HC4_RING-type"/>
</dbReference>
<organism evidence="9 10">
    <name type="scientific">Postia placenta MAD-698-R-SB12</name>
    <dbReference type="NCBI Taxonomy" id="670580"/>
    <lineage>
        <taxon>Eukaryota</taxon>
        <taxon>Fungi</taxon>
        <taxon>Dikarya</taxon>
        <taxon>Basidiomycota</taxon>
        <taxon>Agaricomycotina</taxon>
        <taxon>Agaricomycetes</taxon>
        <taxon>Polyporales</taxon>
        <taxon>Adustoporiaceae</taxon>
        <taxon>Rhodonia</taxon>
    </lineage>
</organism>
<dbReference type="GO" id="GO:0061630">
    <property type="term" value="F:ubiquitin protein ligase activity"/>
    <property type="evidence" value="ECO:0007669"/>
    <property type="project" value="InterPro"/>
</dbReference>
<dbReference type="OrthoDB" id="250836at2759"/>
<evidence type="ECO:0000256" key="2">
    <source>
        <dbReference type="ARBA" id="ARBA00022723"/>
    </source>
</evidence>
<keyword evidence="1" id="KW-0808">Transferase</keyword>
<dbReference type="GO" id="GO:0000209">
    <property type="term" value="P:protein polyubiquitination"/>
    <property type="evidence" value="ECO:0007669"/>
    <property type="project" value="InterPro"/>
</dbReference>
<reference evidence="9 10" key="1">
    <citation type="submission" date="2017-04" db="EMBL/GenBank/DDBJ databases">
        <title>Genome Sequence of the Model Brown-Rot Fungus Postia placenta SB12.</title>
        <authorList>
            <consortium name="DOE Joint Genome Institute"/>
            <person name="Gaskell J."/>
            <person name="Kersten P."/>
            <person name="Larrondo L.F."/>
            <person name="Canessa P."/>
            <person name="Martinez D."/>
            <person name="Hibbett D."/>
            <person name="Schmoll M."/>
            <person name="Kubicek C.P."/>
            <person name="Martinez A.T."/>
            <person name="Yadav J."/>
            <person name="Master E."/>
            <person name="Magnuson J.K."/>
            <person name="James T."/>
            <person name="Yaver D."/>
            <person name="Berka R."/>
            <person name="Labutti K."/>
            <person name="Lipzen A."/>
            <person name="Aerts A."/>
            <person name="Barry K."/>
            <person name="Henrissat B."/>
            <person name="Blanchette R."/>
            <person name="Grigoriev I."/>
            <person name="Cullen D."/>
        </authorList>
    </citation>
    <scope>NUCLEOTIDE SEQUENCE [LARGE SCALE GENOMIC DNA]</scope>
    <source>
        <strain evidence="9 10">MAD-698-R-SB12</strain>
    </source>
</reference>
<feature type="region of interest" description="Disordered" evidence="6">
    <location>
        <begin position="588"/>
        <end position="607"/>
    </location>
</feature>
<accession>A0A1X6N6N0</accession>
<dbReference type="Gene3D" id="3.30.40.10">
    <property type="entry name" value="Zinc/RING finger domain, C3HC4 (zinc finger)"/>
    <property type="match status" value="1"/>
</dbReference>
<dbReference type="InterPro" id="IPR013083">
    <property type="entry name" value="Znf_RING/FYVE/PHD"/>
</dbReference>
<evidence type="ECO:0000256" key="6">
    <source>
        <dbReference type="SAM" id="MobiDB-lite"/>
    </source>
</evidence>
<dbReference type="Pfam" id="PF00097">
    <property type="entry name" value="zf-C3HC4"/>
    <property type="match status" value="1"/>
</dbReference>
<feature type="compositionally biased region" description="Acidic residues" evidence="6">
    <location>
        <begin position="598"/>
        <end position="607"/>
    </location>
</feature>
<dbReference type="RefSeq" id="XP_024341093.1">
    <property type="nucleotide sequence ID" value="XM_024481964.1"/>
</dbReference>
<dbReference type="PROSITE" id="PS50103">
    <property type="entry name" value="ZF_C3H1"/>
    <property type="match status" value="2"/>
</dbReference>
<dbReference type="SMART" id="SM00356">
    <property type="entry name" value="ZnF_C3H1"/>
    <property type="match status" value="2"/>
</dbReference>
<evidence type="ECO:0000256" key="4">
    <source>
        <dbReference type="ARBA" id="ARBA00022833"/>
    </source>
</evidence>
<dbReference type="PANTHER" id="PTHR11224">
    <property type="entry name" value="MAKORIN-RELATED"/>
    <property type="match status" value="1"/>
</dbReference>
<feature type="zinc finger region" description="C3H1-type" evidence="5">
    <location>
        <begin position="143"/>
        <end position="175"/>
    </location>
</feature>
<dbReference type="CDD" id="cd16521">
    <property type="entry name" value="RING-HC_MKRN"/>
    <property type="match status" value="1"/>
</dbReference>
<dbReference type="PROSITE" id="PS50089">
    <property type="entry name" value="ZF_RING_2"/>
    <property type="match status" value="1"/>
</dbReference>
<dbReference type="GO" id="GO:0008270">
    <property type="term" value="F:zinc ion binding"/>
    <property type="evidence" value="ECO:0007669"/>
    <property type="project" value="UniProtKB-KW"/>
</dbReference>
<dbReference type="InterPro" id="IPR036855">
    <property type="entry name" value="Znf_CCCH_sf"/>
</dbReference>
<evidence type="ECO:0000259" key="7">
    <source>
        <dbReference type="PROSITE" id="PS50089"/>
    </source>
</evidence>
<dbReference type="InterPro" id="IPR000571">
    <property type="entry name" value="Znf_CCCH"/>
</dbReference>
<dbReference type="PANTHER" id="PTHR11224:SF10">
    <property type="entry name" value="IP09428P-RELATED"/>
    <property type="match status" value="1"/>
</dbReference>
<feature type="compositionally biased region" description="Polar residues" evidence="6">
    <location>
        <begin position="340"/>
        <end position="353"/>
    </location>
</feature>
<keyword evidence="2 5" id="KW-0479">Metal-binding</keyword>
<feature type="region of interest" description="Disordered" evidence="6">
    <location>
        <begin position="325"/>
        <end position="364"/>
    </location>
</feature>
<dbReference type="PROSITE" id="PS00518">
    <property type="entry name" value="ZF_RING_1"/>
    <property type="match status" value="1"/>
</dbReference>
<dbReference type="Proteomes" id="UP000194127">
    <property type="component" value="Unassembled WGS sequence"/>
</dbReference>
<evidence type="ECO:0000313" key="9">
    <source>
        <dbReference type="EMBL" id="OSX64299.1"/>
    </source>
</evidence>
<dbReference type="InterPro" id="IPR045072">
    <property type="entry name" value="MKRN-like"/>
</dbReference>
<dbReference type="SMART" id="SM00184">
    <property type="entry name" value="RING"/>
    <property type="match status" value="1"/>
</dbReference>
<dbReference type="InterPro" id="IPR017907">
    <property type="entry name" value="Znf_RING_CS"/>
</dbReference>
<feature type="compositionally biased region" description="Low complexity" evidence="6">
    <location>
        <begin position="491"/>
        <end position="504"/>
    </location>
</feature>
<feature type="domain" description="C3H1-type" evidence="8">
    <location>
        <begin position="16"/>
        <end position="43"/>
    </location>
</feature>
<dbReference type="InterPro" id="IPR001841">
    <property type="entry name" value="Znf_RING"/>
</dbReference>
<protein>
    <submittedName>
        <fullName evidence="9">Uncharacterized protein</fullName>
    </submittedName>
</protein>
<dbReference type="SUPFAM" id="SSF90229">
    <property type="entry name" value="CCCH zinc finger"/>
    <property type="match status" value="1"/>
</dbReference>
<evidence type="ECO:0000259" key="8">
    <source>
        <dbReference type="PROSITE" id="PS50103"/>
    </source>
</evidence>
<feature type="region of interest" description="Disordered" evidence="6">
    <location>
        <begin position="404"/>
        <end position="560"/>
    </location>
</feature>